<proteinExistence type="predicted"/>
<dbReference type="OrthoDB" id="3800953at2759"/>
<feature type="compositionally biased region" description="Basic and acidic residues" evidence="1">
    <location>
        <begin position="268"/>
        <end position="277"/>
    </location>
</feature>
<comment type="caution">
    <text evidence="3">The sequence shown here is derived from an EMBL/GenBank/DDBJ whole genome shotgun (WGS) entry which is preliminary data.</text>
</comment>
<evidence type="ECO:0000313" key="3">
    <source>
        <dbReference type="EMBL" id="KZM23677.1"/>
    </source>
</evidence>
<feature type="region of interest" description="Disordered" evidence="1">
    <location>
        <begin position="184"/>
        <end position="283"/>
    </location>
</feature>
<dbReference type="EMBL" id="JYNV01000187">
    <property type="protein sequence ID" value="KZM23677.1"/>
    <property type="molecule type" value="Genomic_DNA"/>
</dbReference>
<feature type="compositionally biased region" description="Basic and acidic residues" evidence="1">
    <location>
        <begin position="184"/>
        <end position="198"/>
    </location>
</feature>
<organism evidence="3 4">
    <name type="scientific">Didymella rabiei</name>
    <name type="common">Chickpea ascochyta blight fungus</name>
    <name type="synonym">Mycosphaerella rabiei</name>
    <dbReference type="NCBI Taxonomy" id="5454"/>
    <lineage>
        <taxon>Eukaryota</taxon>
        <taxon>Fungi</taxon>
        <taxon>Dikarya</taxon>
        <taxon>Ascomycota</taxon>
        <taxon>Pezizomycotina</taxon>
        <taxon>Dothideomycetes</taxon>
        <taxon>Pleosporomycetidae</taxon>
        <taxon>Pleosporales</taxon>
        <taxon>Pleosporineae</taxon>
        <taxon>Didymellaceae</taxon>
        <taxon>Ascochyta</taxon>
    </lineage>
</organism>
<keyword evidence="4" id="KW-1185">Reference proteome</keyword>
<evidence type="ECO:0000313" key="4">
    <source>
        <dbReference type="Proteomes" id="UP000076837"/>
    </source>
</evidence>
<protein>
    <submittedName>
        <fullName evidence="3">Uncharacterized protein</fullName>
    </submittedName>
</protein>
<evidence type="ECO:0000256" key="1">
    <source>
        <dbReference type="SAM" id="MobiDB-lite"/>
    </source>
</evidence>
<gene>
    <name evidence="3" type="ORF">ST47_g5188</name>
    <name evidence="2" type="ORF">ST47_g8703</name>
</gene>
<feature type="compositionally biased region" description="Basic and acidic residues" evidence="1">
    <location>
        <begin position="232"/>
        <end position="247"/>
    </location>
</feature>
<evidence type="ECO:0000313" key="2">
    <source>
        <dbReference type="EMBL" id="KZM20139.1"/>
    </source>
</evidence>
<reference evidence="3 4" key="1">
    <citation type="journal article" date="2016" name="Sci. Rep.">
        <title>Draft genome sequencing and secretome analysis of fungal phytopathogen Ascochyta rabiei provides insight into the necrotrophic effector repertoire.</title>
        <authorList>
            <person name="Verma S."/>
            <person name="Gazara R.K."/>
            <person name="Nizam S."/>
            <person name="Parween S."/>
            <person name="Chattopadhyay D."/>
            <person name="Verma P.K."/>
        </authorList>
    </citation>
    <scope>NUCLEOTIDE SEQUENCE [LARGE SCALE GENOMIC DNA]</scope>
    <source>
        <strain evidence="3 4">ArDII</strain>
    </source>
</reference>
<accession>A0A163EG10</accession>
<sequence length="410" mass="45920">MADTPPFALNTLKADFELSDAQFDALPPLSEVDLVRQTDSHLIEHATLTTAAYHPFKLFIGESNMDAFHVYLYRTTGSKRQYRMEITSVDLENGSHYDPIDATYYGTIGNLAYPFNTFLGGARFVAVVKWYFTVGLRTGLFDEDSGFALSSSWRRDLQGACNELLAATDMEERTKQQAEAIRIENKGHVREKHQKESLEAANRTAGSRRAKGKTGSITAEARKHPQNFLPHQESESIKGYDGPKDAEDPGSGQSSVVEPSPMPPVVKSRGDRRREDQGATQTIRSISRGIAASNEDLRRRAQGIREAQGSRLDAVDGRALDYNVGQNVNAEESRLQDTKRRMAIYESPDRDGLLEYGTTDVEAEAVSLEAEYTMLFRRREKTNHRMRAIQNEMSVVEFQALLEKIVDGKS</sequence>
<dbReference type="Proteomes" id="UP000076837">
    <property type="component" value="Unassembled WGS sequence"/>
</dbReference>
<name>A0A163EG10_DIDRA</name>
<dbReference type="AlphaFoldDB" id="A0A163EG10"/>
<dbReference type="EMBL" id="JYNV01000285">
    <property type="protein sequence ID" value="KZM20139.1"/>
    <property type="molecule type" value="Genomic_DNA"/>
</dbReference>